<protein>
    <submittedName>
        <fullName evidence="4">Thioesterase</fullName>
    </submittedName>
</protein>
<dbReference type="Pfam" id="PF00975">
    <property type="entry name" value="Thioesterase"/>
    <property type="match status" value="1"/>
</dbReference>
<evidence type="ECO:0000256" key="1">
    <source>
        <dbReference type="ARBA" id="ARBA00007169"/>
    </source>
</evidence>
<evidence type="ECO:0000313" key="5">
    <source>
        <dbReference type="Proteomes" id="UP000317550"/>
    </source>
</evidence>
<dbReference type="Gene3D" id="3.40.50.1820">
    <property type="entry name" value="alpha/beta hydrolase"/>
    <property type="match status" value="1"/>
</dbReference>
<accession>A0A516SKR6</accession>
<feature type="region of interest" description="Disordered" evidence="2">
    <location>
        <begin position="1"/>
        <end position="37"/>
    </location>
</feature>
<comment type="similarity">
    <text evidence="1">Belongs to the thioesterase family.</text>
</comment>
<gene>
    <name evidence="4" type="ORF">FNU76_21645</name>
</gene>
<keyword evidence="5" id="KW-1185">Reference proteome</keyword>
<sequence>MARAGSPVRPSRPCPSSNGSTGAAPAPPPPRPTRSCTLPDPLSANVILPPAQSRPDAAVQLLFLHHAGGSSYPYLQLGNQLSPAIEPFCLELAGRGSRFLEPLQADPEPTLAAIVAAVERLGLGQRKPLLLFGHSLGAELAYQLAARLLARSLPMPLGLILSARVFVDPVTVSRQPPGVPDETLTDAAILRLLQAYGGTPDEVLTDPELSRYVVGVMRNDMALLAALCRLPKPLLPIAAEVAGGDADHRVPAQQLADWGRAFAGPVGLSQFAGDHFYLFSNVQIIPWIEQQASQLAFAVPGRASLPQAAIL</sequence>
<dbReference type="EMBL" id="CP041730">
    <property type="protein sequence ID" value="QDQ28744.1"/>
    <property type="molecule type" value="Genomic_DNA"/>
</dbReference>
<dbReference type="OrthoDB" id="8480037at2"/>
<reference evidence="5" key="1">
    <citation type="submission" date="2019-07" db="EMBL/GenBank/DDBJ databases">
        <title>Chitinimonas sp. nov., isolated from Ny-Alesund, arctica soil.</title>
        <authorList>
            <person name="Xu Q."/>
            <person name="Peng F."/>
        </authorList>
    </citation>
    <scope>NUCLEOTIDE SEQUENCE [LARGE SCALE GENOMIC DNA]</scope>
    <source>
        <strain evidence="5">R3-44</strain>
    </source>
</reference>
<dbReference type="InterPro" id="IPR029058">
    <property type="entry name" value="AB_hydrolase_fold"/>
</dbReference>
<dbReference type="SUPFAM" id="SSF53474">
    <property type="entry name" value="alpha/beta-Hydrolases"/>
    <property type="match status" value="1"/>
</dbReference>
<evidence type="ECO:0000259" key="3">
    <source>
        <dbReference type="Pfam" id="PF00975"/>
    </source>
</evidence>
<dbReference type="PANTHER" id="PTHR11487">
    <property type="entry name" value="THIOESTERASE"/>
    <property type="match status" value="1"/>
</dbReference>
<dbReference type="PANTHER" id="PTHR11487:SF0">
    <property type="entry name" value="S-ACYL FATTY ACID SYNTHASE THIOESTERASE, MEDIUM CHAIN"/>
    <property type="match status" value="1"/>
</dbReference>
<name>A0A516SKR6_9NEIS</name>
<dbReference type="InterPro" id="IPR001031">
    <property type="entry name" value="Thioesterase"/>
</dbReference>
<feature type="domain" description="Thioesterase" evidence="3">
    <location>
        <begin position="60"/>
        <end position="285"/>
    </location>
</feature>
<evidence type="ECO:0000313" key="4">
    <source>
        <dbReference type="EMBL" id="QDQ28744.1"/>
    </source>
</evidence>
<feature type="compositionally biased region" description="Low complexity" evidence="2">
    <location>
        <begin position="1"/>
        <end position="24"/>
    </location>
</feature>
<dbReference type="InterPro" id="IPR012223">
    <property type="entry name" value="TEII"/>
</dbReference>
<proteinExistence type="inferred from homology"/>
<dbReference type="Proteomes" id="UP000317550">
    <property type="component" value="Chromosome"/>
</dbReference>
<dbReference type="AlphaFoldDB" id="A0A516SKR6"/>
<dbReference type="GO" id="GO:0008610">
    <property type="term" value="P:lipid biosynthetic process"/>
    <property type="evidence" value="ECO:0007669"/>
    <property type="project" value="TreeGrafter"/>
</dbReference>
<evidence type="ECO:0000256" key="2">
    <source>
        <dbReference type="SAM" id="MobiDB-lite"/>
    </source>
</evidence>
<dbReference type="KEGG" id="cari:FNU76_21645"/>
<organism evidence="4 5">
    <name type="scientific">Chitinimonas arctica</name>
    <dbReference type="NCBI Taxonomy" id="2594795"/>
    <lineage>
        <taxon>Bacteria</taxon>
        <taxon>Pseudomonadati</taxon>
        <taxon>Pseudomonadota</taxon>
        <taxon>Betaproteobacteria</taxon>
        <taxon>Neisseriales</taxon>
        <taxon>Chitinibacteraceae</taxon>
        <taxon>Chitinimonas</taxon>
    </lineage>
</organism>